<protein>
    <recommendedName>
        <fullName evidence="1">STIL N-terminal domain-containing protein</fullName>
    </recommendedName>
</protein>
<sequence>MMAQRLVRPQATDGSEQLETGVLTLDQGRSLIPLAVHDPEVFSLPLVGVWVRGASCPDHPLVAAACLSFATSRALPDKAVQPDGSFLLLLFPP</sequence>
<dbReference type="Proteomes" id="UP000485058">
    <property type="component" value="Unassembled WGS sequence"/>
</dbReference>
<accession>A0A6A0AJM4</accession>
<keyword evidence="3" id="KW-1185">Reference proteome</keyword>
<dbReference type="GO" id="GO:0007224">
    <property type="term" value="P:smoothened signaling pathway"/>
    <property type="evidence" value="ECO:0007669"/>
    <property type="project" value="TreeGrafter"/>
</dbReference>
<evidence type="ECO:0000259" key="1">
    <source>
        <dbReference type="Pfam" id="PF15253"/>
    </source>
</evidence>
<evidence type="ECO:0000313" key="3">
    <source>
        <dbReference type="Proteomes" id="UP000485058"/>
    </source>
</evidence>
<feature type="non-terminal residue" evidence="2">
    <location>
        <position position="1"/>
    </location>
</feature>
<dbReference type="EMBL" id="BLLF01007843">
    <property type="protein sequence ID" value="GFH33140.1"/>
    <property type="molecule type" value="Genomic_DNA"/>
</dbReference>
<gene>
    <name evidence="2" type="ORF">HaLaN_32464</name>
</gene>
<dbReference type="GO" id="GO:0007052">
    <property type="term" value="P:mitotic spindle organization"/>
    <property type="evidence" value="ECO:0007669"/>
    <property type="project" value="TreeGrafter"/>
</dbReference>
<organism evidence="2 3">
    <name type="scientific">Haematococcus lacustris</name>
    <name type="common">Green alga</name>
    <name type="synonym">Haematococcus pluvialis</name>
    <dbReference type="NCBI Taxonomy" id="44745"/>
    <lineage>
        <taxon>Eukaryota</taxon>
        <taxon>Viridiplantae</taxon>
        <taxon>Chlorophyta</taxon>
        <taxon>core chlorophytes</taxon>
        <taxon>Chlorophyceae</taxon>
        <taxon>CS clade</taxon>
        <taxon>Chlamydomonadales</taxon>
        <taxon>Haematococcaceae</taxon>
        <taxon>Haematococcus</taxon>
    </lineage>
</organism>
<dbReference type="PANTHER" id="PTHR15128">
    <property type="entry name" value="TAL1 SCL INTERRUPTING LOCUS"/>
    <property type="match status" value="1"/>
</dbReference>
<feature type="domain" description="STIL N-terminal" evidence="1">
    <location>
        <begin position="16"/>
        <end position="91"/>
    </location>
</feature>
<dbReference type="GO" id="GO:0071539">
    <property type="term" value="P:protein localization to centrosome"/>
    <property type="evidence" value="ECO:0007669"/>
    <property type="project" value="TreeGrafter"/>
</dbReference>
<dbReference type="AlphaFoldDB" id="A0A6A0AJM4"/>
<dbReference type="PANTHER" id="PTHR15128:SF0">
    <property type="entry name" value="SCL-INTERRUPTING LOCUS PROTEIN"/>
    <property type="match status" value="1"/>
</dbReference>
<feature type="non-terminal residue" evidence="2">
    <location>
        <position position="93"/>
    </location>
</feature>
<name>A0A6A0AJM4_HAELA</name>
<dbReference type="GO" id="GO:0005815">
    <property type="term" value="C:microtubule organizing center"/>
    <property type="evidence" value="ECO:0007669"/>
    <property type="project" value="TreeGrafter"/>
</dbReference>
<reference evidence="2 3" key="1">
    <citation type="submission" date="2020-02" db="EMBL/GenBank/DDBJ databases">
        <title>Draft genome sequence of Haematococcus lacustris strain NIES-144.</title>
        <authorList>
            <person name="Morimoto D."/>
            <person name="Nakagawa S."/>
            <person name="Yoshida T."/>
            <person name="Sawayama S."/>
        </authorList>
    </citation>
    <scope>NUCLEOTIDE SEQUENCE [LARGE SCALE GENOMIC DNA]</scope>
    <source>
        <strain evidence="2 3">NIES-144</strain>
    </source>
</reference>
<dbReference type="Pfam" id="PF15253">
    <property type="entry name" value="STIL_N"/>
    <property type="match status" value="1"/>
</dbReference>
<proteinExistence type="predicted"/>
<dbReference type="InterPro" id="IPR057731">
    <property type="entry name" value="STIL_N"/>
</dbReference>
<comment type="caution">
    <text evidence="2">The sequence shown here is derived from an EMBL/GenBank/DDBJ whole genome shotgun (WGS) entry which is preliminary data.</text>
</comment>
<dbReference type="GO" id="GO:0031023">
    <property type="term" value="P:microtubule organizing center organization"/>
    <property type="evidence" value="ECO:0007669"/>
    <property type="project" value="TreeGrafter"/>
</dbReference>
<evidence type="ECO:0000313" key="2">
    <source>
        <dbReference type="EMBL" id="GFH33140.1"/>
    </source>
</evidence>
<dbReference type="InterPro" id="IPR026123">
    <property type="entry name" value="STIL"/>
</dbReference>